<accession>A0A4Y2A2S6</accession>
<evidence type="ECO:0000313" key="3">
    <source>
        <dbReference type="EMBL" id="GBL73583.1"/>
    </source>
</evidence>
<evidence type="ECO:0000313" key="4">
    <source>
        <dbReference type="Proteomes" id="UP000499080"/>
    </source>
</evidence>
<feature type="compositionally biased region" description="Polar residues" evidence="1">
    <location>
        <begin position="1"/>
        <end position="10"/>
    </location>
</feature>
<evidence type="ECO:0000256" key="1">
    <source>
        <dbReference type="SAM" id="MobiDB-lite"/>
    </source>
</evidence>
<feature type="non-terminal residue" evidence="2">
    <location>
        <position position="57"/>
    </location>
</feature>
<gene>
    <name evidence="3" type="ORF">AVEN_173475_1</name>
    <name evidence="2" type="ORF">AVEN_87422_1</name>
</gene>
<name>A0A4Y2A2S6_ARAVE</name>
<reference evidence="2 4" key="1">
    <citation type="journal article" date="2019" name="Sci. Rep.">
        <title>Orb-weaving spider Araneus ventricosus genome elucidates the spidroin gene catalogue.</title>
        <authorList>
            <person name="Kono N."/>
            <person name="Nakamura H."/>
            <person name="Ohtoshi R."/>
            <person name="Moran D.A.P."/>
            <person name="Shinohara A."/>
            <person name="Yoshida Y."/>
            <person name="Fujiwara M."/>
            <person name="Mori M."/>
            <person name="Tomita M."/>
            <person name="Arakawa K."/>
        </authorList>
    </citation>
    <scope>NUCLEOTIDE SEQUENCE [LARGE SCALE GENOMIC DNA]</scope>
</reference>
<feature type="region of interest" description="Disordered" evidence="1">
    <location>
        <begin position="1"/>
        <end position="22"/>
    </location>
</feature>
<sequence length="57" mass="6199">MGYPSVSHQWDTPPDGTFEREPPEVHAGVKMLICNSSASKQGICHQAIVFLTAVGSW</sequence>
<evidence type="ECO:0000313" key="2">
    <source>
        <dbReference type="EMBL" id="GBL73556.1"/>
    </source>
</evidence>
<dbReference type="AlphaFoldDB" id="A0A4Y2A2S6"/>
<dbReference type="Proteomes" id="UP000499080">
    <property type="component" value="Unassembled WGS sequence"/>
</dbReference>
<dbReference type="EMBL" id="BGPR01230513">
    <property type="protein sequence ID" value="GBL73583.1"/>
    <property type="molecule type" value="Genomic_DNA"/>
</dbReference>
<proteinExistence type="predicted"/>
<dbReference type="EMBL" id="BGPR01230495">
    <property type="protein sequence ID" value="GBL73556.1"/>
    <property type="molecule type" value="Genomic_DNA"/>
</dbReference>
<comment type="caution">
    <text evidence="2">The sequence shown here is derived from an EMBL/GenBank/DDBJ whole genome shotgun (WGS) entry which is preliminary data.</text>
</comment>
<organism evidence="2 4">
    <name type="scientific">Araneus ventricosus</name>
    <name type="common">Orbweaver spider</name>
    <name type="synonym">Epeira ventricosa</name>
    <dbReference type="NCBI Taxonomy" id="182803"/>
    <lineage>
        <taxon>Eukaryota</taxon>
        <taxon>Metazoa</taxon>
        <taxon>Ecdysozoa</taxon>
        <taxon>Arthropoda</taxon>
        <taxon>Chelicerata</taxon>
        <taxon>Arachnida</taxon>
        <taxon>Araneae</taxon>
        <taxon>Araneomorphae</taxon>
        <taxon>Entelegynae</taxon>
        <taxon>Araneoidea</taxon>
        <taxon>Araneidae</taxon>
        <taxon>Araneus</taxon>
    </lineage>
</organism>
<protein>
    <submittedName>
        <fullName evidence="2">Uncharacterized protein</fullName>
    </submittedName>
</protein>
<keyword evidence="4" id="KW-1185">Reference proteome</keyword>